<gene>
    <name evidence="2" type="ORF">EVAR_98933_1</name>
</gene>
<feature type="region of interest" description="Disordered" evidence="1">
    <location>
        <begin position="1"/>
        <end position="38"/>
    </location>
</feature>
<dbReference type="Proteomes" id="UP000299102">
    <property type="component" value="Unassembled WGS sequence"/>
</dbReference>
<keyword evidence="3" id="KW-1185">Reference proteome</keyword>
<protein>
    <submittedName>
        <fullName evidence="2">Uncharacterized protein</fullName>
    </submittedName>
</protein>
<feature type="region of interest" description="Disordered" evidence="1">
    <location>
        <begin position="60"/>
        <end position="124"/>
    </location>
</feature>
<accession>A0A4C2A121</accession>
<reference evidence="2 3" key="1">
    <citation type="journal article" date="2019" name="Commun. Biol.">
        <title>The bagworm genome reveals a unique fibroin gene that provides high tensile strength.</title>
        <authorList>
            <person name="Kono N."/>
            <person name="Nakamura H."/>
            <person name="Ohtoshi R."/>
            <person name="Tomita M."/>
            <person name="Numata K."/>
            <person name="Arakawa K."/>
        </authorList>
    </citation>
    <scope>NUCLEOTIDE SEQUENCE [LARGE SCALE GENOMIC DNA]</scope>
</reference>
<feature type="compositionally biased region" description="Polar residues" evidence="1">
    <location>
        <begin position="76"/>
        <end position="91"/>
    </location>
</feature>
<proteinExistence type="predicted"/>
<evidence type="ECO:0000313" key="3">
    <source>
        <dbReference type="Proteomes" id="UP000299102"/>
    </source>
</evidence>
<dbReference type="OrthoDB" id="6627159at2759"/>
<evidence type="ECO:0000313" key="2">
    <source>
        <dbReference type="EMBL" id="GBP93688.1"/>
    </source>
</evidence>
<comment type="caution">
    <text evidence="2">The sequence shown here is derived from an EMBL/GenBank/DDBJ whole genome shotgun (WGS) entry which is preliminary data.</text>
</comment>
<dbReference type="AlphaFoldDB" id="A0A4C2A121"/>
<evidence type="ECO:0000256" key="1">
    <source>
        <dbReference type="SAM" id="MobiDB-lite"/>
    </source>
</evidence>
<name>A0A4C2A121_EUMVA</name>
<organism evidence="2 3">
    <name type="scientific">Eumeta variegata</name>
    <name type="common">Bagworm moth</name>
    <name type="synonym">Eumeta japonica</name>
    <dbReference type="NCBI Taxonomy" id="151549"/>
    <lineage>
        <taxon>Eukaryota</taxon>
        <taxon>Metazoa</taxon>
        <taxon>Ecdysozoa</taxon>
        <taxon>Arthropoda</taxon>
        <taxon>Hexapoda</taxon>
        <taxon>Insecta</taxon>
        <taxon>Pterygota</taxon>
        <taxon>Neoptera</taxon>
        <taxon>Endopterygota</taxon>
        <taxon>Lepidoptera</taxon>
        <taxon>Glossata</taxon>
        <taxon>Ditrysia</taxon>
        <taxon>Tineoidea</taxon>
        <taxon>Psychidae</taxon>
        <taxon>Oiketicinae</taxon>
        <taxon>Eumeta</taxon>
    </lineage>
</organism>
<sequence length="173" mass="18100">MHSYFEAAAGAGGHDDDERRLSFPPPAPLHSPGEEIDGSRLLGEIVRTLEATNLEAAAPLAASQSTLDSHCERPSEMSSGYRSRGHLSSETVGGGGAAAAAATGAEPMSPRRGHAVHASRPSGRAAARRWCASSFIAPPPQRGGRRAVAAQVRAVPAQTLRKATRGDRQLHLR</sequence>
<dbReference type="EMBL" id="BGZK01002406">
    <property type="protein sequence ID" value="GBP93688.1"/>
    <property type="molecule type" value="Genomic_DNA"/>
</dbReference>